<dbReference type="SUPFAM" id="SSF53223">
    <property type="entry name" value="Aminoacid dehydrogenase-like, N-terminal domain"/>
    <property type="match status" value="1"/>
</dbReference>
<evidence type="ECO:0000313" key="1">
    <source>
        <dbReference type="EMBL" id="OYV02610.1"/>
    </source>
</evidence>
<dbReference type="Proteomes" id="UP000216312">
    <property type="component" value="Unassembled WGS sequence"/>
</dbReference>
<gene>
    <name evidence="1" type="ORF">CGW93_04665</name>
</gene>
<dbReference type="InterPro" id="IPR046346">
    <property type="entry name" value="Aminoacid_DH-like_N_sf"/>
</dbReference>
<dbReference type="EMBL" id="NMUJ01000070">
    <property type="protein sequence ID" value="OYV02610.1"/>
    <property type="molecule type" value="Genomic_DNA"/>
</dbReference>
<accession>A0A257LT57</accession>
<reference evidence="2" key="1">
    <citation type="submission" date="2017-07" db="EMBL/GenBank/DDBJ databases">
        <title>Novel pathways for hydrocarbon cycling and metabolic interdependencies in hydrothermal sediment communities.</title>
        <authorList>
            <person name="Dombrowski N."/>
            <person name="Seitz K."/>
            <person name="Teske A."/>
            <person name="Baker B."/>
        </authorList>
    </citation>
    <scope>NUCLEOTIDE SEQUENCE [LARGE SCALE GENOMIC DNA]</scope>
</reference>
<organism evidence="1 2">
    <name type="scientific">candidate division WOR-3 bacterium 4484_18</name>
    <dbReference type="NCBI Taxonomy" id="2020626"/>
    <lineage>
        <taxon>Bacteria</taxon>
        <taxon>Bacteria division WOR-3</taxon>
    </lineage>
</organism>
<dbReference type="Gene3D" id="3.40.50.10860">
    <property type="entry name" value="Leucine Dehydrogenase, chain A, domain 1"/>
    <property type="match status" value="1"/>
</dbReference>
<name>A0A257LT57_UNCW3</name>
<sequence>MNTTVVTGDQVVNQLIPRITQRMEGLNFTPKLATLMVGDNPSIRSYFRSIKKVAQKYGIEVIELTWDC</sequence>
<comment type="caution">
    <text evidence="1">The sequence shown here is derived from an EMBL/GenBank/DDBJ whole genome shotgun (WGS) entry which is preliminary data.</text>
</comment>
<proteinExistence type="predicted"/>
<dbReference type="AlphaFoldDB" id="A0A257LT57"/>
<protein>
    <submittedName>
        <fullName evidence="1">Uncharacterized protein</fullName>
    </submittedName>
</protein>
<evidence type="ECO:0000313" key="2">
    <source>
        <dbReference type="Proteomes" id="UP000216312"/>
    </source>
</evidence>